<feature type="signal peptide" evidence="1">
    <location>
        <begin position="1"/>
        <end position="16"/>
    </location>
</feature>
<keyword evidence="1" id="KW-0732">Signal</keyword>
<dbReference type="Proteomes" id="UP001152484">
    <property type="component" value="Unassembled WGS sequence"/>
</dbReference>
<protein>
    <recommendedName>
        <fullName evidence="4">Secreted protein</fullName>
    </recommendedName>
</protein>
<reference evidence="2" key="1">
    <citation type="submission" date="2022-07" db="EMBL/GenBank/DDBJ databases">
        <authorList>
            <person name="Macas J."/>
            <person name="Novak P."/>
            <person name="Neumann P."/>
        </authorList>
    </citation>
    <scope>NUCLEOTIDE SEQUENCE</scope>
</reference>
<evidence type="ECO:0000256" key="1">
    <source>
        <dbReference type="SAM" id="SignalP"/>
    </source>
</evidence>
<sequence>MVFCTFKLIIAACALTEKWLPLTKVPFRSFASFNVSFHLPSSMFKHINLFPPPLRLLRIQYDRWMANNHACETPAGLDCAATGGGKEALCSPLHHLICESNGAIVELEAPPIAKRN</sequence>
<comment type="caution">
    <text evidence="2">The sequence shown here is derived from an EMBL/GenBank/DDBJ whole genome shotgun (WGS) entry which is preliminary data.</text>
</comment>
<name>A0A9P0ZYK5_CUSEU</name>
<dbReference type="EMBL" id="CAMAPE010000073">
    <property type="protein sequence ID" value="CAH9117216.1"/>
    <property type="molecule type" value="Genomic_DNA"/>
</dbReference>
<organism evidence="2 3">
    <name type="scientific">Cuscuta europaea</name>
    <name type="common">European dodder</name>
    <dbReference type="NCBI Taxonomy" id="41803"/>
    <lineage>
        <taxon>Eukaryota</taxon>
        <taxon>Viridiplantae</taxon>
        <taxon>Streptophyta</taxon>
        <taxon>Embryophyta</taxon>
        <taxon>Tracheophyta</taxon>
        <taxon>Spermatophyta</taxon>
        <taxon>Magnoliopsida</taxon>
        <taxon>eudicotyledons</taxon>
        <taxon>Gunneridae</taxon>
        <taxon>Pentapetalae</taxon>
        <taxon>asterids</taxon>
        <taxon>lamiids</taxon>
        <taxon>Solanales</taxon>
        <taxon>Convolvulaceae</taxon>
        <taxon>Cuscuteae</taxon>
        <taxon>Cuscuta</taxon>
        <taxon>Cuscuta subgen. Cuscuta</taxon>
    </lineage>
</organism>
<evidence type="ECO:0000313" key="3">
    <source>
        <dbReference type="Proteomes" id="UP001152484"/>
    </source>
</evidence>
<dbReference type="AlphaFoldDB" id="A0A9P0ZYK5"/>
<keyword evidence="3" id="KW-1185">Reference proteome</keyword>
<evidence type="ECO:0008006" key="4">
    <source>
        <dbReference type="Google" id="ProtNLM"/>
    </source>
</evidence>
<proteinExistence type="predicted"/>
<evidence type="ECO:0000313" key="2">
    <source>
        <dbReference type="EMBL" id="CAH9117216.1"/>
    </source>
</evidence>
<accession>A0A9P0ZYK5</accession>
<gene>
    <name evidence="2" type="ORF">CEURO_LOCUS21456</name>
</gene>
<feature type="chain" id="PRO_5040487902" description="Secreted protein" evidence="1">
    <location>
        <begin position="17"/>
        <end position="116"/>
    </location>
</feature>